<gene>
    <name evidence="2" type="ORF">SAMN05216273_11165</name>
</gene>
<keyword evidence="3" id="KW-1185">Reference proteome</keyword>
<accession>A0ABY0QWP7</accession>
<feature type="chain" id="PRO_5045109400" description="TonB C-terminal domain-containing protein" evidence="1">
    <location>
        <begin position="19"/>
        <end position="158"/>
    </location>
</feature>
<keyword evidence="1" id="KW-0732">Signal</keyword>
<evidence type="ECO:0008006" key="4">
    <source>
        <dbReference type="Google" id="ProtNLM"/>
    </source>
</evidence>
<feature type="signal peptide" evidence="1">
    <location>
        <begin position="1"/>
        <end position="18"/>
    </location>
</feature>
<proteinExistence type="predicted"/>
<organism evidence="2 3">
    <name type="scientific">Chryseobacterium taihuense</name>
    <dbReference type="NCBI Taxonomy" id="1141221"/>
    <lineage>
        <taxon>Bacteria</taxon>
        <taxon>Pseudomonadati</taxon>
        <taxon>Bacteroidota</taxon>
        <taxon>Flavobacteriia</taxon>
        <taxon>Flavobacteriales</taxon>
        <taxon>Weeksellaceae</taxon>
        <taxon>Chryseobacterium group</taxon>
        <taxon>Chryseobacterium</taxon>
    </lineage>
</organism>
<dbReference type="Gene3D" id="3.30.1150.10">
    <property type="match status" value="1"/>
</dbReference>
<protein>
    <recommendedName>
        <fullName evidence="4">TonB C-terminal domain-containing protein</fullName>
    </recommendedName>
</protein>
<reference evidence="2 3" key="1">
    <citation type="submission" date="2016-10" db="EMBL/GenBank/DDBJ databases">
        <authorList>
            <person name="Varghese N."/>
            <person name="Submissions S."/>
        </authorList>
    </citation>
    <scope>NUCLEOTIDE SEQUENCE [LARGE SCALE GENOMIC DNA]</scope>
    <source>
        <strain evidence="2 3">CGMCC 1.10941</strain>
    </source>
</reference>
<evidence type="ECO:0000313" key="3">
    <source>
        <dbReference type="Proteomes" id="UP000199242"/>
    </source>
</evidence>
<name>A0ABY0QWP7_9FLAO</name>
<comment type="caution">
    <text evidence="2">The sequence shown here is derived from an EMBL/GenBank/DDBJ whole genome shotgun (WGS) entry which is preliminary data.</text>
</comment>
<dbReference type="RefSeq" id="WP_089744551.1">
    <property type="nucleotide sequence ID" value="NZ_FNHD01000011.1"/>
</dbReference>
<dbReference type="EMBL" id="FNHD01000011">
    <property type="protein sequence ID" value="SDM03704.1"/>
    <property type="molecule type" value="Genomic_DNA"/>
</dbReference>
<dbReference type="Proteomes" id="UP000199242">
    <property type="component" value="Unassembled WGS sequence"/>
</dbReference>
<evidence type="ECO:0000256" key="1">
    <source>
        <dbReference type="SAM" id="SignalP"/>
    </source>
</evidence>
<sequence length="158" mass="18394">MKKFFQLLAMTFSVLYFAQTADSSKVSKTSMQKKQPTINLADIPDLEFVKTKLDLKGVVTKADELPEFPGGMKAFHKKYFENIQTLDLQHKEKIDTRLYFIVEKNGYVRNVTAAGTNKKHAKEAELGMRRIFERWKPAKLNGEPVRYLYYFPLVSKKY</sequence>
<evidence type="ECO:0000313" key="2">
    <source>
        <dbReference type="EMBL" id="SDM03704.1"/>
    </source>
</evidence>